<dbReference type="GO" id="GO:0005829">
    <property type="term" value="C:cytosol"/>
    <property type="evidence" value="ECO:0007669"/>
    <property type="project" value="TreeGrafter"/>
</dbReference>
<dbReference type="InterPro" id="IPR001387">
    <property type="entry name" value="Cro/C1-type_HTH"/>
</dbReference>
<dbReference type="InterPro" id="IPR050807">
    <property type="entry name" value="TransReg_Diox_bact_type"/>
</dbReference>
<evidence type="ECO:0000259" key="2">
    <source>
        <dbReference type="PROSITE" id="PS50943"/>
    </source>
</evidence>
<dbReference type="GO" id="GO:0003677">
    <property type="term" value="F:DNA binding"/>
    <property type="evidence" value="ECO:0007669"/>
    <property type="project" value="UniProtKB-KW"/>
</dbReference>
<dbReference type="EMBL" id="NPBS01000012">
    <property type="protein sequence ID" value="PAF27489.1"/>
    <property type="molecule type" value="Genomic_DNA"/>
</dbReference>
<reference evidence="5 6" key="1">
    <citation type="submission" date="2017-07" db="EMBL/GenBank/DDBJ databases">
        <title>Isolation and whole genome analysis of endospore-forming bacteria from heroin.</title>
        <authorList>
            <person name="Kalinowski J."/>
            <person name="Ahrens B."/>
            <person name="Al-Dilaimi A."/>
            <person name="Winkler A."/>
            <person name="Wibberg D."/>
            <person name="Schleenbecker U."/>
            <person name="Ruckert C."/>
            <person name="Wolfel R."/>
            <person name="Grass G."/>
        </authorList>
    </citation>
    <scope>NUCLEOTIDE SEQUENCE [LARGE SCALE GENOMIC DNA]</scope>
    <source>
        <strain evidence="4 5">7523-2</strain>
        <strain evidence="3 6">7539</strain>
    </source>
</reference>
<dbReference type="PANTHER" id="PTHR46797:SF1">
    <property type="entry name" value="METHYLPHOSPHONATE SYNTHASE"/>
    <property type="match status" value="1"/>
</dbReference>
<dbReference type="CDD" id="cd00093">
    <property type="entry name" value="HTH_XRE"/>
    <property type="match status" value="1"/>
</dbReference>
<comment type="caution">
    <text evidence="3">The sequence shown here is derived from an EMBL/GenBank/DDBJ whole genome shotgun (WGS) entry which is preliminary data.</text>
</comment>
<dbReference type="Proteomes" id="UP000216207">
    <property type="component" value="Unassembled WGS sequence"/>
</dbReference>
<dbReference type="Pfam" id="PF01381">
    <property type="entry name" value="HTH_3"/>
    <property type="match status" value="1"/>
</dbReference>
<gene>
    <name evidence="4" type="ORF">CHH61_03240</name>
    <name evidence="3" type="ORF">CHH72_01340</name>
</gene>
<dbReference type="AlphaFoldDB" id="A0A268P4G6"/>
<dbReference type="GeneID" id="86925842"/>
<dbReference type="GO" id="GO:0003700">
    <property type="term" value="F:DNA-binding transcription factor activity"/>
    <property type="evidence" value="ECO:0007669"/>
    <property type="project" value="TreeGrafter"/>
</dbReference>
<dbReference type="PANTHER" id="PTHR46797">
    <property type="entry name" value="HTH-TYPE TRANSCRIPTIONAL REGULATOR"/>
    <property type="match status" value="1"/>
</dbReference>
<protein>
    <submittedName>
        <fullName evidence="3">XRE family transcriptional regulator</fullName>
    </submittedName>
</protein>
<feature type="domain" description="HTH cro/C1-type" evidence="2">
    <location>
        <begin position="6"/>
        <end position="60"/>
    </location>
</feature>
<evidence type="ECO:0000313" key="6">
    <source>
        <dbReference type="Proteomes" id="UP000216207"/>
    </source>
</evidence>
<keyword evidence="1" id="KW-0238">DNA-binding</keyword>
<proteinExistence type="predicted"/>
<dbReference type="Proteomes" id="UP000216133">
    <property type="component" value="Unassembled WGS sequence"/>
</dbReference>
<dbReference type="SUPFAM" id="SSF47413">
    <property type="entry name" value="lambda repressor-like DNA-binding domains"/>
    <property type="match status" value="1"/>
</dbReference>
<dbReference type="PROSITE" id="PS50943">
    <property type="entry name" value="HTH_CROC1"/>
    <property type="match status" value="1"/>
</dbReference>
<dbReference type="Gene3D" id="1.10.260.40">
    <property type="entry name" value="lambda repressor-like DNA-binding domains"/>
    <property type="match status" value="1"/>
</dbReference>
<dbReference type="SMART" id="SM00530">
    <property type="entry name" value="HTH_XRE"/>
    <property type="match status" value="1"/>
</dbReference>
<dbReference type="OMA" id="FARKMER"/>
<organism evidence="3 6">
    <name type="scientific">Shouchella clausii</name>
    <name type="common">Alkalihalobacillus clausii</name>
    <dbReference type="NCBI Taxonomy" id="79880"/>
    <lineage>
        <taxon>Bacteria</taxon>
        <taxon>Bacillati</taxon>
        <taxon>Bacillota</taxon>
        <taxon>Bacilli</taxon>
        <taxon>Bacillales</taxon>
        <taxon>Bacillaceae</taxon>
        <taxon>Shouchella</taxon>
    </lineage>
</organism>
<dbReference type="RefSeq" id="WP_011246588.1">
    <property type="nucleotide sequence ID" value="NZ_BOQQ01000005.1"/>
</dbReference>
<evidence type="ECO:0000313" key="3">
    <source>
        <dbReference type="EMBL" id="PAE90558.1"/>
    </source>
</evidence>
<accession>A0A268P4G6</accession>
<evidence type="ECO:0000313" key="5">
    <source>
        <dbReference type="Proteomes" id="UP000216133"/>
    </source>
</evidence>
<dbReference type="InterPro" id="IPR010982">
    <property type="entry name" value="Lambda_DNA-bd_dom_sf"/>
</dbReference>
<name>A0A268P4G6_SHOCL</name>
<sequence length="74" mass="8378">MSESSIRILRTKKGYSLEEVAKEVGISAGYLSQIESGKRQVSAEIAKLIAKLFSVDREELFEATRFKAIRQEKK</sequence>
<evidence type="ECO:0000313" key="4">
    <source>
        <dbReference type="EMBL" id="PAF27489.1"/>
    </source>
</evidence>
<evidence type="ECO:0000256" key="1">
    <source>
        <dbReference type="ARBA" id="ARBA00023125"/>
    </source>
</evidence>
<dbReference type="EMBL" id="NPCC01000004">
    <property type="protein sequence ID" value="PAE90558.1"/>
    <property type="molecule type" value="Genomic_DNA"/>
</dbReference>